<evidence type="ECO:0000256" key="4">
    <source>
        <dbReference type="SAM" id="Phobius"/>
    </source>
</evidence>
<dbReference type="Proteomes" id="UP000717696">
    <property type="component" value="Unassembled WGS sequence"/>
</dbReference>
<evidence type="ECO:0000256" key="2">
    <source>
        <dbReference type="ARBA" id="ARBA00023242"/>
    </source>
</evidence>
<dbReference type="GO" id="GO:0008270">
    <property type="term" value="F:zinc ion binding"/>
    <property type="evidence" value="ECO:0007669"/>
    <property type="project" value="InterPro"/>
</dbReference>
<evidence type="ECO:0000259" key="5">
    <source>
        <dbReference type="PROSITE" id="PS50048"/>
    </source>
</evidence>
<dbReference type="SMART" id="SM00066">
    <property type="entry name" value="GAL4"/>
    <property type="match status" value="1"/>
</dbReference>
<dbReference type="GO" id="GO:0000981">
    <property type="term" value="F:DNA-binding transcription factor activity, RNA polymerase II-specific"/>
    <property type="evidence" value="ECO:0007669"/>
    <property type="project" value="InterPro"/>
</dbReference>
<proteinExistence type="predicted"/>
<feature type="compositionally biased region" description="Polar residues" evidence="3">
    <location>
        <begin position="71"/>
        <end position="94"/>
    </location>
</feature>
<dbReference type="Pfam" id="PF00172">
    <property type="entry name" value="Zn_clus"/>
    <property type="match status" value="1"/>
</dbReference>
<feature type="region of interest" description="Disordered" evidence="3">
    <location>
        <begin position="61"/>
        <end position="108"/>
    </location>
</feature>
<keyword evidence="4" id="KW-1133">Transmembrane helix</keyword>
<keyword evidence="7" id="KW-1185">Reference proteome</keyword>
<dbReference type="SUPFAM" id="SSF57701">
    <property type="entry name" value="Zn2/Cys6 DNA-binding domain"/>
    <property type="match status" value="1"/>
</dbReference>
<accession>A0A9P9J9F5</accession>
<dbReference type="Pfam" id="PF11951">
    <property type="entry name" value="Fungal_trans_2"/>
    <property type="match status" value="2"/>
</dbReference>
<feature type="domain" description="Zn(2)-C6 fungal-type" evidence="5">
    <location>
        <begin position="17"/>
        <end position="46"/>
    </location>
</feature>
<dbReference type="GO" id="GO:0000976">
    <property type="term" value="F:transcription cis-regulatory region binding"/>
    <property type="evidence" value="ECO:0007669"/>
    <property type="project" value="TreeGrafter"/>
</dbReference>
<keyword evidence="2" id="KW-0539">Nucleus</keyword>
<evidence type="ECO:0000256" key="3">
    <source>
        <dbReference type="SAM" id="MobiDB-lite"/>
    </source>
</evidence>
<feature type="transmembrane region" description="Helical" evidence="4">
    <location>
        <begin position="194"/>
        <end position="212"/>
    </location>
</feature>
<dbReference type="GO" id="GO:0005634">
    <property type="term" value="C:nucleus"/>
    <property type="evidence" value="ECO:0007669"/>
    <property type="project" value="UniProtKB-SubCell"/>
</dbReference>
<protein>
    <recommendedName>
        <fullName evidence="5">Zn(2)-C6 fungal-type domain-containing protein</fullName>
    </recommendedName>
</protein>
<evidence type="ECO:0000256" key="1">
    <source>
        <dbReference type="ARBA" id="ARBA00004123"/>
    </source>
</evidence>
<name>A0A9P9J9F5_9HYPO</name>
<dbReference type="PANTHER" id="PTHR37534:SF17">
    <property type="entry name" value="ZN(2)-C6 FUNGAL-TYPE DOMAIN-CONTAINING PROTEIN"/>
    <property type="match status" value="1"/>
</dbReference>
<dbReference type="InterPro" id="IPR001138">
    <property type="entry name" value="Zn2Cys6_DnaBD"/>
</dbReference>
<gene>
    <name evidence="6" type="ORF">B0J13DRAFT_167831</name>
</gene>
<sequence>MDIMARRKRPYVPKVKGCYECSQRRINCDGTRPTCSKCASRGIACSGFDIKYRFRDGLPQAEKTTRRRNRSISFGQDFVQQETSPRSSSSQGTTGLRPDEGKTSTHGISPVMQFVSTKIAPEMVVVDDDNNGWRHLILPMARTSEVMMSAVLAASAFHLSGRDASQRVANPHWLYGQAIRELQHRRDLTGCDRGAKQVVIMAIVVLLVAVMINGCSDFPIIFQMLESALDAVGGENGLLDGGELAQFSLRQIRKLRVYAAPLLSQDAGLHAMIHRAEESFDCLHYYDQLHPKQSPMFKALANIRQQAFDIYLDCVLAKSASATSEAAIDRFITSVQQFPDGTPGEHVLIWPVFIAASGSSTQEQQKVFEEFLERQYHRNGFCNILRALELLKRIWARTTCEDWPALLPEPQVFIM</sequence>
<comment type="caution">
    <text evidence="6">The sequence shown here is derived from an EMBL/GenBank/DDBJ whole genome shotgun (WGS) entry which is preliminary data.</text>
</comment>
<dbReference type="InterPro" id="IPR021858">
    <property type="entry name" value="Fun_TF"/>
</dbReference>
<dbReference type="CDD" id="cd00067">
    <property type="entry name" value="GAL4"/>
    <property type="match status" value="1"/>
</dbReference>
<dbReference type="EMBL" id="JAGMUU010000003">
    <property type="protein sequence ID" value="KAH7157307.1"/>
    <property type="molecule type" value="Genomic_DNA"/>
</dbReference>
<evidence type="ECO:0000313" key="6">
    <source>
        <dbReference type="EMBL" id="KAH7157307.1"/>
    </source>
</evidence>
<comment type="subcellular location">
    <subcellularLocation>
        <location evidence="1">Nucleus</location>
    </subcellularLocation>
</comment>
<dbReference type="PANTHER" id="PTHR37534">
    <property type="entry name" value="TRANSCRIPTIONAL ACTIVATOR PROTEIN UGA3"/>
    <property type="match status" value="1"/>
</dbReference>
<dbReference type="PROSITE" id="PS50048">
    <property type="entry name" value="ZN2_CY6_FUNGAL_2"/>
    <property type="match status" value="1"/>
</dbReference>
<evidence type="ECO:0000313" key="7">
    <source>
        <dbReference type="Proteomes" id="UP000717696"/>
    </source>
</evidence>
<dbReference type="GO" id="GO:0045944">
    <property type="term" value="P:positive regulation of transcription by RNA polymerase II"/>
    <property type="evidence" value="ECO:0007669"/>
    <property type="project" value="TreeGrafter"/>
</dbReference>
<dbReference type="PROSITE" id="PS00463">
    <property type="entry name" value="ZN2_CY6_FUNGAL_1"/>
    <property type="match status" value="1"/>
</dbReference>
<dbReference type="OrthoDB" id="5386330at2759"/>
<dbReference type="Gene3D" id="4.10.240.10">
    <property type="entry name" value="Zn(2)-C6 fungal-type DNA-binding domain"/>
    <property type="match status" value="1"/>
</dbReference>
<keyword evidence="4" id="KW-0472">Membrane</keyword>
<dbReference type="AlphaFoldDB" id="A0A9P9J9F5"/>
<keyword evidence="4" id="KW-0812">Transmembrane</keyword>
<dbReference type="InterPro" id="IPR036864">
    <property type="entry name" value="Zn2-C6_fun-type_DNA-bd_sf"/>
</dbReference>
<reference evidence="6" key="1">
    <citation type="journal article" date="2021" name="Nat. Commun.">
        <title>Genetic determinants of endophytism in the Arabidopsis root mycobiome.</title>
        <authorList>
            <person name="Mesny F."/>
            <person name="Miyauchi S."/>
            <person name="Thiergart T."/>
            <person name="Pickel B."/>
            <person name="Atanasova L."/>
            <person name="Karlsson M."/>
            <person name="Huettel B."/>
            <person name="Barry K.W."/>
            <person name="Haridas S."/>
            <person name="Chen C."/>
            <person name="Bauer D."/>
            <person name="Andreopoulos W."/>
            <person name="Pangilinan J."/>
            <person name="LaButti K."/>
            <person name="Riley R."/>
            <person name="Lipzen A."/>
            <person name="Clum A."/>
            <person name="Drula E."/>
            <person name="Henrissat B."/>
            <person name="Kohler A."/>
            <person name="Grigoriev I.V."/>
            <person name="Martin F.M."/>
            <person name="Hacquard S."/>
        </authorList>
    </citation>
    <scope>NUCLEOTIDE SEQUENCE</scope>
    <source>
        <strain evidence="6">MPI-CAGE-AT-0021</strain>
    </source>
</reference>
<organism evidence="6 7">
    <name type="scientific">Dactylonectria estremocensis</name>
    <dbReference type="NCBI Taxonomy" id="1079267"/>
    <lineage>
        <taxon>Eukaryota</taxon>
        <taxon>Fungi</taxon>
        <taxon>Dikarya</taxon>
        <taxon>Ascomycota</taxon>
        <taxon>Pezizomycotina</taxon>
        <taxon>Sordariomycetes</taxon>
        <taxon>Hypocreomycetidae</taxon>
        <taxon>Hypocreales</taxon>
        <taxon>Nectriaceae</taxon>
        <taxon>Dactylonectria</taxon>
    </lineage>
</organism>